<dbReference type="AlphaFoldDB" id="A0A0U4WYF5"/>
<dbReference type="RefSeq" id="WP_059314372.1">
    <property type="nucleotide sequence ID" value="NZ_CP013987.1"/>
</dbReference>
<dbReference type="EMBL" id="CP013987">
    <property type="protein sequence ID" value="ALZ84164.1"/>
    <property type="molecule type" value="Genomic_DNA"/>
</dbReference>
<name>A0A0U4WYF5_9PSED</name>
<sequence>MKRSHALNPSPRCIRVAAHKAMALAALHANSSLSTRLARYNHHMQRARALEATLAPAAAATDTTLSIRPATPTAVTPVATAVLEVRHG</sequence>
<dbReference type="KEGG" id="por:APT59_08030"/>
<accession>A0A0U4WYF5</accession>
<proteinExistence type="predicted"/>
<reference evidence="1 2" key="1">
    <citation type="submission" date="2016-01" db="EMBL/GenBank/DDBJ databases">
        <title>Annotation of Pseudomonas oryzihabitans USDA-ARS-USMARC-56511.</title>
        <authorList>
            <person name="Harhay G.P."/>
            <person name="Harhay D.M."/>
            <person name="Smith T.P.L."/>
            <person name="Bono J.L."/>
            <person name="Heaton M.P."/>
            <person name="Clawson M.L."/>
            <person name="Chitko-Mckown C.G."/>
            <person name="Capik S.F."/>
            <person name="DeDonder K.D."/>
            <person name="Apley M.D."/>
            <person name="Lubbers B.V."/>
            <person name="White B.J."/>
            <person name="Larson R.L."/>
        </authorList>
    </citation>
    <scope>NUCLEOTIDE SEQUENCE [LARGE SCALE GENOMIC DNA]</scope>
    <source>
        <strain evidence="1 2">USDA-ARS-USMARC-56511</strain>
    </source>
</reference>
<gene>
    <name evidence="1" type="ORF">APT59_08030</name>
</gene>
<evidence type="ECO:0000313" key="2">
    <source>
        <dbReference type="Proteomes" id="UP000064137"/>
    </source>
</evidence>
<dbReference type="Proteomes" id="UP000064137">
    <property type="component" value="Chromosome"/>
</dbReference>
<evidence type="ECO:0000313" key="1">
    <source>
        <dbReference type="EMBL" id="ALZ84164.1"/>
    </source>
</evidence>
<protein>
    <submittedName>
        <fullName evidence="1">Uncharacterized protein</fullName>
    </submittedName>
</protein>
<organism evidence="1 2">
    <name type="scientific">Pseudomonas oryzihabitans</name>
    <dbReference type="NCBI Taxonomy" id="47885"/>
    <lineage>
        <taxon>Bacteria</taxon>
        <taxon>Pseudomonadati</taxon>
        <taxon>Pseudomonadota</taxon>
        <taxon>Gammaproteobacteria</taxon>
        <taxon>Pseudomonadales</taxon>
        <taxon>Pseudomonadaceae</taxon>
        <taxon>Pseudomonas</taxon>
    </lineage>
</organism>